<organism evidence="1 2">
    <name type="scientific">Nelumbo nucifera</name>
    <name type="common">Sacred lotus</name>
    <dbReference type="NCBI Taxonomy" id="4432"/>
    <lineage>
        <taxon>Eukaryota</taxon>
        <taxon>Viridiplantae</taxon>
        <taxon>Streptophyta</taxon>
        <taxon>Embryophyta</taxon>
        <taxon>Tracheophyta</taxon>
        <taxon>Spermatophyta</taxon>
        <taxon>Magnoliopsida</taxon>
        <taxon>Proteales</taxon>
        <taxon>Nelumbonaceae</taxon>
        <taxon>Nelumbo</taxon>
    </lineage>
</organism>
<accession>A0A822XY83</accession>
<reference evidence="1 2" key="1">
    <citation type="journal article" date="2020" name="Mol. Biol. Evol.">
        <title>Distinct Expression and Methylation Patterns for Genes with Different Fates following a Single Whole-Genome Duplication in Flowering Plants.</title>
        <authorList>
            <person name="Shi T."/>
            <person name="Rahmani R.S."/>
            <person name="Gugger P.F."/>
            <person name="Wang M."/>
            <person name="Li H."/>
            <person name="Zhang Y."/>
            <person name="Li Z."/>
            <person name="Wang Q."/>
            <person name="Van de Peer Y."/>
            <person name="Marchal K."/>
            <person name="Chen J."/>
        </authorList>
    </citation>
    <scope>NUCLEOTIDE SEQUENCE [LARGE SCALE GENOMIC DNA]</scope>
    <source>
        <tissue evidence="1">Leaf</tissue>
    </source>
</reference>
<evidence type="ECO:0000313" key="1">
    <source>
        <dbReference type="EMBL" id="DAD24069.1"/>
    </source>
</evidence>
<gene>
    <name evidence="1" type="ORF">HUJ06_025532</name>
</gene>
<protein>
    <submittedName>
        <fullName evidence="1">Uncharacterized protein</fullName>
    </submittedName>
</protein>
<keyword evidence="2" id="KW-1185">Reference proteome</keyword>
<sequence length="46" mass="5671">MSHDESNRRVEAFIETFRLQRQESYGRYLESETVNRFRFKIYPKVG</sequence>
<dbReference type="EMBL" id="DUZY01000001">
    <property type="protein sequence ID" value="DAD24069.1"/>
    <property type="molecule type" value="Genomic_DNA"/>
</dbReference>
<comment type="caution">
    <text evidence="1">The sequence shown here is derived from an EMBL/GenBank/DDBJ whole genome shotgun (WGS) entry which is preliminary data.</text>
</comment>
<evidence type="ECO:0000313" key="2">
    <source>
        <dbReference type="Proteomes" id="UP000607653"/>
    </source>
</evidence>
<proteinExistence type="predicted"/>
<dbReference type="Proteomes" id="UP000607653">
    <property type="component" value="Unassembled WGS sequence"/>
</dbReference>
<dbReference type="AlphaFoldDB" id="A0A822XY83"/>
<name>A0A822XY83_NELNU</name>